<name>A0AAV2I9B5_LYMST</name>
<keyword evidence="1" id="KW-1133">Transmembrane helix</keyword>
<proteinExistence type="predicted"/>
<evidence type="ECO:0000313" key="3">
    <source>
        <dbReference type="Proteomes" id="UP001497497"/>
    </source>
</evidence>
<evidence type="ECO:0000256" key="1">
    <source>
        <dbReference type="SAM" id="Phobius"/>
    </source>
</evidence>
<gene>
    <name evidence="2" type="ORF">GSLYS_00016342001</name>
</gene>
<keyword evidence="3" id="KW-1185">Reference proteome</keyword>
<evidence type="ECO:0000313" key="2">
    <source>
        <dbReference type="EMBL" id="CAL1542808.1"/>
    </source>
</evidence>
<reference evidence="2 3" key="1">
    <citation type="submission" date="2024-04" db="EMBL/GenBank/DDBJ databases">
        <authorList>
            <consortium name="Genoscope - CEA"/>
            <person name="William W."/>
        </authorList>
    </citation>
    <scope>NUCLEOTIDE SEQUENCE [LARGE SCALE GENOMIC DNA]</scope>
</reference>
<feature type="transmembrane region" description="Helical" evidence="1">
    <location>
        <begin position="68"/>
        <end position="89"/>
    </location>
</feature>
<sequence>HARPIPKTAKVIVTHARPIPKTAKVIVTHARPIPKTAKVIVTHARPIPKTAKVIVTHTSFNVQSFYSLYIYLNLMEFFIYLTISFIRAFHKIISCMGINWK</sequence>
<feature type="non-terminal residue" evidence="2">
    <location>
        <position position="1"/>
    </location>
</feature>
<keyword evidence="1" id="KW-0472">Membrane</keyword>
<accession>A0AAV2I9B5</accession>
<protein>
    <submittedName>
        <fullName evidence="2">Uncharacterized protein</fullName>
    </submittedName>
</protein>
<organism evidence="2 3">
    <name type="scientific">Lymnaea stagnalis</name>
    <name type="common">Great pond snail</name>
    <name type="synonym">Helix stagnalis</name>
    <dbReference type="NCBI Taxonomy" id="6523"/>
    <lineage>
        <taxon>Eukaryota</taxon>
        <taxon>Metazoa</taxon>
        <taxon>Spiralia</taxon>
        <taxon>Lophotrochozoa</taxon>
        <taxon>Mollusca</taxon>
        <taxon>Gastropoda</taxon>
        <taxon>Heterobranchia</taxon>
        <taxon>Euthyneura</taxon>
        <taxon>Panpulmonata</taxon>
        <taxon>Hygrophila</taxon>
        <taxon>Lymnaeoidea</taxon>
        <taxon>Lymnaeidae</taxon>
        <taxon>Lymnaea</taxon>
    </lineage>
</organism>
<dbReference type="EMBL" id="CAXITT010000507">
    <property type="protein sequence ID" value="CAL1542808.1"/>
    <property type="molecule type" value="Genomic_DNA"/>
</dbReference>
<dbReference type="Proteomes" id="UP001497497">
    <property type="component" value="Unassembled WGS sequence"/>
</dbReference>
<comment type="caution">
    <text evidence="2">The sequence shown here is derived from an EMBL/GenBank/DDBJ whole genome shotgun (WGS) entry which is preliminary data.</text>
</comment>
<keyword evidence="1" id="KW-0812">Transmembrane</keyword>
<dbReference type="AlphaFoldDB" id="A0AAV2I9B5"/>